<proteinExistence type="predicted"/>
<dbReference type="PANTHER" id="PTHR46007">
    <property type="entry name" value="MEDIATOR OF RNA POLYMERASE II TRANSCRIPTION SUBUNIT 12"/>
    <property type="match status" value="1"/>
</dbReference>
<dbReference type="EMBL" id="LSYV01000071">
    <property type="protein sequence ID" value="KXZ44248.1"/>
    <property type="molecule type" value="Genomic_DNA"/>
</dbReference>
<feature type="compositionally biased region" description="Gly residues" evidence="1">
    <location>
        <begin position="446"/>
        <end position="455"/>
    </location>
</feature>
<dbReference type="GO" id="GO:0003713">
    <property type="term" value="F:transcription coactivator activity"/>
    <property type="evidence" value="ECO:0007669"/>
    <property type="project" value="TreeGrafter"/>
</dbReference>
<accession>A0A150G332</accession>
<gene>
    <name evidence="2" type="ORF">GPECTOR_70g479</name>
</gene>
<protein>
    <submittedName>
        <fullName evidence="2">Uncharacterized protein</fullName>
    </submittedName>
</protein>
<feature type="compositionally biased region" description="Acidic residues" evidence="1">
    <location>
        <begin position="131"/>
        <end position="140"/>
    </location>
</feature>
<organism evidence="2 3">
    <name type="scientific">Gonium pectorale</name>
    <name type="common">Green alga</name>
    <dbReference type="NCBI Taxonomy" id="33097"/>
    <lineage>
        <taxon>Eukaryota</taxon>
        <taxon>Viridiplantae</taxon>
        <taxon>Chlorophyta</taxon>
        <taxon>core chlorophytes</taxon>
        <taxon>Chlorophyceae</taxon>
        <taxon>CS clade</taxon>
        <taxon>Chlamydomonadales</taxon>
        <taxon>Volvocaceae</taxon>
        <taxon>Gonium</taxon>
    </lineage>
</organism>
<feature type="region of interest" description="Disordered" evidence="1">
    <location>
        <begin position="371"/>
        <end position="472"/>
    </location>
</feature>
<dbReference type="GO" id="GO:0045944">
    <property type="term" value="P:positive regulation of transcription by RNA polymerase II"/>
    <property type="evidence" value="ECO:0007669"/>
    <property type="project" value="TreeGrafter"/>
</dbReference>
<dbReference type="OrthoDB" id="552279at2759"/>
<evidence type="ECO:0000313" key="2">
    <source>
        <dbReference type="EMBL" id="KXZ44248.1"/>
    </source>
</evidence>
<comment type="caution">
    <text evidence="2">The sequence shown here is derived from an EMBL/GenBank/DDBJ whole genome shotgun (WGS) entry which is preliminary data.</text>
</comment>
<feature type="region of interest" description="Disordered" evidence="1">
    <location>
        <begin position="83"/>
        <end position="169"/>
    </location>
</feature>
<feature type="compositionally biased region" description="Low complexity" evidence="1">
    <location>
        <begin position="399"/>
        <end position="445"/>
    </location>
</feature>
<dbReference type="PANTHER" id="PTHR46007:SF8">
    <property type="entry name" value="C2H2-TYPE DOMAIN-CONTAINING PROTEIN"/>
    <property type="match status" value="1"/>
</dbReference>
<sequence length="472" mass="48264">MWIPFDPDTHALEALSGLARREAVHHTGLGPLYGGVTGLLCAGALRPAVEALQQRLTAYLRETAAWAGQQGQRLELGLGLSAVSGEQPGKMGQGSTCQQQRPQQRQEQELGSGQGAGVESSDSDSWSSSGEDSEDEDASSDDGSSGGSDVTMANAGADPPLQPPRLLGQPGLHLGPAELMLLSIHPIITGAGPALLLEIPFKAYGREAAATTTALCVLLAALRRPAGSGGGEAADLEWLGLRFAPGEYLQVLSQGGATRLAPLHPLWGHVVAGLAQLVQARPSLRELHLSAPPGLLTPSALERLQRAAADPAPRSSRRMAVLMGGHRRLGASSPLRLLPTEVLELIMDAAIPRAPTRLVLGVQAWMPGGADNPAAPGGAGGQGNAPAQAGDGGGGGAAGPPWQQQQQQQPQQPMWAVWQAGGAAAGAPAAPAPDVQQPQQVQQAGQGFGGPGGGAQLPDDVRVAARHAAAHR</sequence>
<name>A0A150G332_GONPE</name>
<dbReference type="GO" id="GO:0016592">
    <property type="term" value="C:mediator complex"/>
    <property type="evidence" value="ECO:0007669"/>
    <property type="project" value="TreeGrafter"/>
</dbReference>
<evidence type="ECO:0000313" key="3">
    <source>
        <dbReference type="Proteomes" id="UP000075714"/>
    </source>
</evidence>
<feature type="compositionally biased region" description="Low complexity" evidence="1">
    <location>
        <begin position="119"/>
        <end position="130"/>
    </location>
</feature>
<dbReference type="AlphaFoldDB" id="A0A150G332"/>
<dbReference type="InterPro" id="IPR051647">
    <property type="entry name" value="Mediator_comp_sub12"/>
</dbReference>
<evidence type="ECO:0000256" key="1">
    <source>
        <dbReference type="SAM" id="MobiDB-lite"/>
    </source>
</evidence>
<dbReference type="Proteomes" id="UP000075714">
    <property type="component" value="Unassembled WGS sequence"/>
</dbReference>
<reference evidence="3" key="1">
    <citation type="journal article" date="2016" name="Nat. Commun.">
        <title>The Gonium pectorale genome demonstrates co-option of cell cycle regulation during the evolution of multicellularity.</title>
        <authorList>
            <person name="Hanschen E.R."/>
            <person name="Marriage T.N."/>
            <person name="Ferris P.J."/>
            <person name="Hamaji T."/>
            <person name="Toyoda A."/>
            <person name="Fujiyama A."/>
            <person name="Neme R."/>
            <person name="Noguchi H."/>
            <person name="Minakuchi Y."/>
            <person name="Suzuki M."/>
            <person name="Kawai-Toyooka H."/>
            <person name="Smith D.R."/>
            <person name="Sparks H."/>
            <person name="Anderson J."/>
            <person name="Bakaric R."/>
            <person name="Luria V."/>
            <person name="Karger A."/>
            <person name="Kirschner M.W."/>
            <person name="Durand P.M."/>
            <person name="Michod R.E."/>
            <person name="Nozaki H."/>
            <person name="Olson B.J."/>
        </authorList>
    </citation>
    <scope>NUCLEOTIDE SEQUENCE [LARGE SCALE GENOMIC DNA]</scope>
    <source>
        <strain evidence="3">NIES-2863</strain>
    </source>
</reference>
<keyword evidence="3" id="KW-1185">Reference proteome</keyword>